<dbReference type="AlphaFoldDB" id="A0A226D2K8"/>
<feature type="transmembrane region" description="Helical" evidence="5">
    <location>
        <begin position="208"/>
        <end position="232"/>
    </location>
</feature>
<keyword evidence="2 5" id="KW-0812">Transmembrane</keyword>
<reference evidence="6 7" key="1">
    <citation type="submission" date="2015-12" db="EMBL/GenBank/DDBJ databases">
        <title>The genome of Folsomia candida.</title>
        <authorList>
            <person name="Faddeeva A."/>
            <person name="Derks M.F."/>
            <person name="Anvar Y."/>
            <person name="Smit S."/>
            <person name="Van Straalen N."/>
            <person name="Roelofs D."/>
        </authorList>
    </citation>
    <scope>NUCLEOTIDE SEQUENCE [LARGE SCALE GENOMIC DNA]</scope>
    <source>
        <strain evidence="6 7">VU population</strain>
        <tissue evidence="6">Whole body</tissue>
    </source>
</reference>
<name>A0A226D2K8_FOLCA</name>
<gene>
    <name evidence="6" type="ORF">Fcan01_25981</name>
</gene>
<organism evidence="6 7">
    <name type="scientific">Folsomia candida</name>
    <name type="common">Springtail</name>
    <dbReference type="NCBI Taxonomy" id="158441"/>
    <lineage>
        <taxon>Eukaryota</taxon>
        <taxon>Metazoa</taxon>
        <taxon>Ecdysozoa</taxon>
        <taxon>Arthropoda</taxon>
        <taxon>Hexapoda</taxon>
        <taxon>Collembola</taxon>
        <taxon>Entomobryomorpha</taxon>
        <taxon>Isotomoidea</taxon>
        <taxon>Isotomidae</taxon>
        <taxon>Proisotominae</taxon>
        <taxon>Folsomia</taxon>
    </lineage>
</organism>
<feature type="transmembrane region" description="Helical" evidence="5">
    <location>
        <begin position="272"/>
        <end position="291"/>
    </location>
</feature>
<feature type="transmembrane region" description="Helical" evidence="5">
    <location>
        <begin position="419"/>
        <end position="440"/>
    </location>
</feature>
<evidence type="ECO:0000313" key="6">
    <source>
        <dbReference type="EMBL" id="OXA39393.1"/>
    </source>
</evidence>
<accession>A0A226D2K8</accession>
<evidence type="ECO:0000256" key="5">
    <source>
        <dbReference type="SAM" id="Phobius"/>
    </source>
</evidence>
<keyword evidence="7" id="KW-1185">Reference proteome</keyword>
<evidence type="ECO:0000256" key="3">
    <source>
        <dbReference type="ARBA" id="ARBA00022989"/>
    </source>
</evidence>
<dbReference type="InterPro" id="IPR036259">
    <property type="entry name" value="MFS_trans_sf"/>
</dbReference>
<dbReference type="GO" id="GO:0022857">
    <property type="term" value="F:transmembrane transporter activity"/>
    <property type="evidence" value="ECO:0007669"/>
    <property type="project" value="InterPro"/>
</dbReference>
<dbReference type="InterPro" id="IPR005828">
    <property type="entry name" value="MFS_sugar_transport-like"/>
</dbReference>
<evidence type="ECO:0000256" key="1">
    <source>
        <dbReference type="ARBA" id="ARBA00004141"/>
    </source>
</evidence>
<dbReference type="SUPFAM" id="SSF103473">
    <property type="entry name" value="MFS general substrate transporter"/>
    <property type="match status" value="1"/>
</dbReference>
<feature type="transmembrane region" description="Helical" evidence="5">
    <location>
        <begin position="244"/>
        <end position="266"/>
    </location>
</feature>
<evidence type="ECO:0000256" key="2">
    <source>
        <dbReference type="ARBA" id="ARBA00022692"/>
    </source>
</evidence>
<keyword evidence="3 5" id="KW-1133">Transmembrane helix</keyword>
<dbReference type="Pfam" id="PF00083">
    <property type="entry name" value="Sugar_tr"/>
    <property type="match status" value="1"/>
</dbReference>
<feature type="transmembrane region" description="Helical" evidence="5">
    <location>
        <begin position="480"/>
        <end position="502"/>
    </location>
</feature>
<dbReference type="Proteomes" id="UP000198287">
    <property type="component" value="Unassembled WGS sequence"/>
</dbReference>
<sequence length="615" mass="68222">MTTPTEENEKQTLAFPDLDELYSKVSPEMEPLRKNGIIEGERKQDPRQKCTDFDDILSIVGADGKFQKILLYGVICPFIMISPFLVLNNIFLLDIPDHWCTVPGVTSDVDLETWKNLTISREIGPDGELRYSQCLMYDPSNPNVTMTCNLGWTYDKTDYETTIPSDFDWVCENMGHATDTFTVETIGSAVGTVVFAIMADNFLVAKNFLAFLTFQTLAGMAYPSIFNMPLLIVAEVCGSEYRAWAYAVTWMIWVVGNSVLPLVAWACRTWQLFAIVSVIPGFFLFLFYPWISESPRWLLTMGRGREALQIIRKIAKTNGVEIDHEEMPAMVEDLVQKQKEDRSSRNVGVWTLFQNYRLAKNTIFLALAWSMNNLLYNGVTLNTTSMDGNKFLNYFLLSIIELPSGYLAGVLVEKTGRRWTQVGFFLMCVISCAICAVAVVQTGAEYVVIAGALGIKFGITITSMVVYLQGVEIFPTQLRSTGAGVASTTSSILGIMGPYIIFMGKFNATLPYIMLGVISAVGLVASAGLPETFRQHLPETVEAANKFGKGVPFWSYLPKPRHDGVADKDNSNKNGEIEKLKGNKVDDQFPAAAAPILADFLAASAARRGVPMLKV</sequence>
<dbReference type="GO" id="GO:0016020">
    <property type="term" value="C:membrane"/>
    <property type="evidence" value="ECO:0007669"/>
    <property type="project" value="UniProtKB-SubCell"/>
</dbReference>
<comment type="subcellular location">
    <subcellularLocation>
        <location evidence="1">Membrane</location>
        <topology evidence="1">Multi-pass membrane protein</topology>
    </subcellularLocation>
</comment>
<dbReference type="Gene3D" id="1.20.1250.20">
    <property type="entry name" value="MFS general substrate transporter like domains"/>
    <property type="match status" value="1"/>
</dbReference>
<evidence type="ECO:0000256" key="4">
    <source>
        <dbReference type="ARBA" id="ARBA00023136"/>
    </source>
</evidence>
<comment type="caution">
    <text evidence="6">The sequence shown here is derived from an EMBL/GenBank/DDBJ whole genome shotgun (WGS) entry which is preliminary data.</text>
</comment>
<feature type="transmembrane region" description="Helical" evidence="5">
    <location>
        <begin position="391"/>
        <end position="412"/>
    </location>
</feature>
<feature type="transmembrane region" description="Helical" evidence="5">
    <location>
        <begin position="508"/>
        <end position="529"/>
    </location>
</feature>
<keyword evidence="4 5" id="KW-0472">Membrane</keyword>
<dbReference type="EMBL" id="LNIX01000039">
    <property type="protein sequence ID" value="OXA39393.1"/>
    <property type="molecule type" value="Genomic_DNA"/>
</dbReference>
<evidence type="ECO:0000313" key="7">
    <source>
        <dbReference type="Proteomes" id="UP000198287"/>
    </source>
</evidence>
<dbReference type="OrthoDB" id="5296287at2759"/>
<proteinExistence type="predicted"/>
<feature type="transmembrane region" description="Helical" evidence="5">
    <location>
        <begin position="69"/>
        <end position="87"/>
    </location>
</feature>
<dbReference type="PANTHER" id="PTHR24064">
    <property type="entry name" value="SOLUTE CARRIER FAMILY 22 MEMBER"/>
    <property type="match status" value="1"/>
</dbReference>
<protein>
    <submittedName>
        <fullName evidence="6">Organic cation transporter 1</fullName>
    </submittedName>
</protein>
<feature type="transmembrane region" description="Helical" evidence="5">
    <location>
        <begin position="446"/>
        <end position="468"/>
    </location>
</feature>
<dbReference type="OMA" id="CENSHYT"/>